<feature type="chain" id="PRO_5046162767" evidence="2">
    <location>
        <begin position="19"/>
        <end position="185"/>
    </location>
</feature>
<name>A0ABV7J893_9RHOB</name>
<protein>
    <submittedName>
        <fullName evidence="3">HupE/UreJ family protein</fullName>
    </submittedName>
</protein>
<keyword evidence="1" id="KW-0812">Transmembrane</keyword>
<keyword evidence="1" id="KW-0472">Membrane</keyword>
<dbReference type="PIRSF" id="PIRSF016919">
    <property type="entry name" value="HupE_UreJ"/>
    <property type="match status" value="1"/>
</dbReference>
<keyword evidence="1" id="KW-1133">Transmembrane helix</keyword>
<feature type="transmembrane region" description="Helical" evidence="1">
    <location>
        <begin position="136"/>
        <end position="160"/>
    </location>
</feature>
<organism evidence="3 4">
    <name type="scientific">Cypionkella sinensis</name>
    <dbReference type="NCBI Taxonomy" id="1756043"/>
    <lineage>
        <taxon>Bacteria</taxon>
        <taxon>Pseudomonadati</taxon>
        <taxon>Pseudomonadota</taxon>
        <taxon>Alphaproteobacteria</taxon>
        <taxon>Rhodobacterales</taxon>
        <taxon>Paracoccaceae</taxon>
        <taxon>Cypionkella</taxon>
    </lineage>
</organism>
<evidence type="ECO:0000313" key="3">
    <source>
        <dbReference type="EMBL" id="MFC3183022.1"/>
    </source>
</evidence>
<proteinExistence type="predicted"/>
<feature type="transmembrane region" description="Helical" evidence="1">
    <location>
        <begin position="166"/>
        <end position="184"/>
    </location>
</feature>
<comment type="caution">
    <text evidence="3">The sequence shown here is derived from an EMBL/GenBank/DDBJ whole genome shotgun (WGS) entry which is preliminary data.</text>
</comment>
<evidence type="ECO:0000313" key="4">
    <source>
        <dbReference type="Proteomes" id="UP001595547"/>
    </source>
</evidence>
<dbReference type="InterPro" id="IPR007038">
    <property type="entry name" value="HupE_UreJ"/>
</dbReference>
<keyword evidence="4" id="KW-1185">Reference proteome</keyword>
<dbReference type="Proteomes" id="UP001595547">
    <property type="component" value="Unassembled WGS sequence"/>
</dbReference>
<dbReference type="RefSeq" id="WP_380074677.1">
    <property type="nucleotide sequence ID" value="NZ_JBHRTO010000002.1"/>
</dbReference>
<reference evidence="4" key="1">
    <citation type="journal article" date="2019" name="Int. J. Syst. Evol. Microbiol.">
        <title>The Global Catalogue of Microorganisms (GCM) 10K type strain sequencing project: providing services to taxonomists for standard genome sequencing and annotation.</title>
        <authorList>
            <consortium name="The Broad Institute Genomics Platform"/>
            <consortium name="The Broad Institute Genome Sequencing Center for Infectious Disease"/>
            <person name="Wu L."/>
            <person name="Ma J."/>
        </authorList>
    </citation>
    <scope>NUCLEOTIDE SEQUENCE [LARGE SCALE GENOMIC DNA]</scope>
    <source>
        <strain evidence="4">KCTC 52039</strain>
    </source>
</reference>
<dbReference type="Pfam" id="PF04955">
    <property type="entry name" value="HupE_UreJ"/>
    <property type="match status" value="1"/>
</dbReference>
<feature type="transmembrane region" description="Helical" evidence="1">
    <location>
        <begin position="91"/>
        <end position="124"/>
    </location>
</feature>
<evidence type="ECO:0000256" key="1">
    <source>
        <dbReference type="SAM" id="Phobius"/>
    </source>
</evidence>
<evidence type="ECO:0000256" key="2">
    <source>
        <dbReference type="SAM" id="SignalP"/>
    </source>
</evidence>
<sequence>MKRILSVALIMAPSVALAHPGHGTGLLAGFTHPFTGSDHLLAMVGVGLWAAMLGGRARWALPATFLSAMAVGGAFAMNLDLGAAAAAVEPAILASVILLGAVVALALRAPLAVALPLVGLFGLAHGAAHGTEMVGNGLAFGAAMLAATALLHGAGLALGLALNGKLARALGGVTAAAGLALAFAG</sequence>
<feature type="transmembrane region" description="Helical" evidence="1">
    <location>
        <begin position="59"/>
        <end position="79"/>
    </location>
</feature>
<gene>
    <name evidence="3" type="ORF">ACFOGH_18635</name>
</gene>
<accession>A0ABV7J893</accession>
<keyword evidence="2" id="KW-0732">Signal</keyword>
<dbReference type="EMBL" id="JBHRTO010000002">
    <property type="protein sequence ID" value="MFC3183022.1"/>
    <property type="molecule type" value="Genomic_DNA"/>
</dbReference>
<feature type="signal peptide" evidence="2">
    <location>
        <begin position="1"/>
        <end position="18"/>
    </location>
</feature>